<dbReference type="GeneID" id="24107494"/>
<evidence type="ECO:0000256" key="1">
    <source>
        <dbReference type="SAM" id="MobiDB-lite"/>
    </source>
</evidence>
<dbReference type="HOGENOM" id="CLU_2498828_0_0_1"/>
<reference evidence="3" key="1">
    <citation type="journal article" date="2013" name="Genome Announc.">
        <title>Draft genome sequence of the basidiomycetous yeast-like fungus Pseudozyma hubeiensis SY62, which produces an abundant amount of the biosurfactant mannosylerythritol lipids.</title>
        <authorList>
            <person name="Konishi M."/>
            <person name="Hatada Y."/>
            <person name="Horiuchi J."/>
        </authorList>
    </citation>
    <scope>NUCLEOTIDE SEQUENCE [LARGE SCALE GENOMIC DNA]</scope>
    <source>
        <strain evidence="3">SY62</strain>
    </source>
</reference>
<dbReference type="Proteomes" id="UP000014071">
    <property type="component" value="Unassembled WGS sequence"/>
</dbReference>
<feature type="region of interest" description="Disordered" evidence="1">
    <location>
        <begin position="64"/>
        <end position="86"/>
    </location>
</feature>
<name>R9P0A9_PSEHS</name>
<sequence length="86" mass="9631">MGIRSRRLPRNERQITTSGTLRLHADMHAYATQSPFVATDFDGSGSAHGFVIRLPIQIPNPHCRSNQSFRGMQLPRTSSFTEHPLA</sequence>
<proteinExistence type="predicted"/>
<organism evidence="2 3">
    <name type="scientific">Pseudozyma hubeiensis (strain SY62)</name>
    <name type="common">Yeast</name>
    <dbReference type="NCBI Taxonomy" id="1305764"/>
    <lineage>
        <taxon>Eukaryota</taxon>
        <taxon>Fungi</taxon>
        <taxon>Dikarya</taxon>
        <taxon>Basidiomycota</taxon>
        <taxon>Ustilaginomycotina</taxon>
        <taxon>Ustilaginomycetes</taxon>
        <taxon>Ustilaginales</taxon>
        <taxon>Ustilaginaceae</taxon>
        <taxon>Pseudozyma</taxon>
    </lineage>
</organism>
<dbReference type="AlphaFoldDB" id="R9P0A9"/>
<dbReference type="RefSeq" id="XP_012188215.1">
    <property type="nucleotide sequence ID" value="XM_012332825.1"/>
</dbReference>
<protein>
    <submittedName>
        <fullName evidence="2">Uncharacterized protein</fullName>
    </submittedName>
</protein>
<evidence type="ECO:0000313" key="3">
    <source>
        <dbReference type="Proteomes" id="UP000014071"/>
    </source>
</evidence>
<accession>R9P0A9</accession>
<keyword evidence="3" id="KW-1185">Reference proteome</keyword>
<dbReference type="EMBL" id="DF238785">
    <property type="protein sequence ID" value="GAC94628.1"/>
    <property type="molecule type" value="Genomic_DNA"/>
</dbReference>
<gene>
    <name evidence="2" type="ORF">PHSY_002201</name>
</gene>
<evidence type="ECO:0000313" key="2">
    <source>
        <dbReference type="EMBL" id="GAC94628.1"/>
    </source>
</evidence>